<dbReference type="Proteomes" id="UP000685013">
    <property type="component" value="Chromosome 4"/>
</dbReference>
<dbReference type="AlphaFoldDB" id="A0AAV6NQU4"/>
<feature type="non-terminal residue" evidence="2">
    <location>
        <position position="1"/>
    </location>
</feature>
<evidence type="ECO:0000313" key="3">
    <source>
        <dbReference type="Proteomes" id="UP000685013"/>
    </source>
</evidence>
<dbReference type="EMBL" id="JAGKQH010000004">
    <property type="protein sequence ID" value="KAG6600524.1"/>
    <property type="molecule type" value="Genomic_DNA"/>
</dbReference>
<proteinExistence type="predicted"/>
<name>A0AAV6NQU4_9ROSI</name>
<keyword evidence="3" id="KW-1185">Reference proteome</keyword>
<comment type="caution">
    <text evidence="2">The sequence shown here is derived from an EMBL/GenBank/DDBJ whole genome shotgun (WGS) entry which is preliminary data.</text>
</comment>
<sequence length="226" mass="26335">MAKPTLTFLLFVVFVVSFSHARQLTERSEHEVSVSGSASGSIDDSDLKASIFLPSEKLSEYEAPKSMSVLNQVRTEDNPSEINAVDATESVSDPVVVLTFRPINRQFDRRTVPLIFRRSRRGCHRRHNFKPYSVGRISYGNDMIVADERQSPNSVANWGSDREIAIPSRWREIRHDEPRESFRSDSKDDRKHLHFLHQRAEEKEQEHKEKNGFLRNFRKFLNQFEF</sequence>
<reference evidence="2 3" key="1">
    <citation type="journal article" date="2021" name="Hortic Res">
        <title>The domestication of Cucurbita argyrosperma as revealed by the genome of its wild relative.</title>
        <authorList>
            <person name="Barrera-Redondo J."/>
            <person name="Sanchez-de la Vega G."/>
            <person name="Aguirre-Liguori J.A."/>
            <person name="Castellanos-Morales G."/>
            <person name="Gutierrez-Guerrero Y.T."/>
            <person name="Aguirre-Dugua X."/>
            <person name="Aguirre-Planter E."/>
            <person name="Tenaillon M.I."/>
            <person name="Lira-Saade R."/>
            <person name="Eguiarte L.E."/>
        </authorList>
    </citation>
    <scope>NUCLEOTIDE SEQUENCE [LARGE SCALE GENOMIC DNA]</scope>
    <source>
        <strain evidence="2">JBR-2021</strain>
    </source>
</reference>
<feature type="signal peptide" evidence="1">
    <location>
        <begin position="1"/>
        <end position="21"/>
    </location>
</feature>
<evidence type="ECO:0000313" key="2">
    <source>
        <dbReference type="EMBL" id="KAG6600524.1"/>
    </source>
</evidence>
<evidence type="ECO:0000256" key="1">
    <source>
        <dbReference type="SAM" id="SignalP"/>
    </source>
</evidence>
<accession>A0AAV6NQU4</accession>
<feature type="chain" id="PRO_5043361142" evidence="1">
    <location>
        <begin position="22"/>
        <end position="226"/>
    </location>
</feature>
<keyword evidence="1" id="KW-0732">Signal</keyword>
<protein>
    <submittedName>
        <fullName evidence="2">Uncharacterized protein</fullName>
    </submittedName>
</protein>
<gene>
    <name evidence="2" type="ORF">SDJN03_05757</name>
</gene>
<organism evidence="2 3">
    <name type="scientific">Cucurbita argyrosperma subsp. sororia</name>
    <dbReference type="NCBI Taxonomy" id="37648"/>
    <lineage>
        <taxon>Eukaryota</taxon>
        <taxon>Viridiplantae</taxon>
        <taxon>Streptophyta</taxon>
        <taxon>Embryophyta</taxon>
        <taxon>Tracheophyta</taxon>
        <taxon>Spermatophyta</taxon>
        <taxon>Magnoliopsida</taxon>
        <taxon>eudicotyledons</taxon>
        <taxon>Gunneridae</taxon>
        <taxon>Pentapetalae</taxon>
        <taxon>rosids</taxon>
        <taxon>fabids</taxon>
        <taxon>Cucurbitales</taxon>
        <taxon>Cucurbitaceae</taxon>
        <taxon>Cucurbiteae</taxon>
        <taxon>Cucurbita</taxon>
    </lineage>
</organism>